<sequence>MHPIDRSADAIAPAALSLAVRGPGMSDQLGALRNWLVRENALRGRLELRRRPGAEGEMGALADVLLVALGAGGTGAVVARSMSTWLVQRRSDVTITVTAPDGRQVHVDVQRARNPVAVIREVEQLTAPERE</sequence>
<evidence type="ECO:0000313" key="1">
    <source>
        <dbReference type="EMBL" id="APU14928.1"/>
    </source>
</evidence>
<organism evidence="1 2">
    <name type="scientific">Actinoalloteichus fjordicus</name>
    <dbReference type="NCBI Taxonomy" id="1612552"/>
    <lineage>
        <taxon>Bacteria</taxon>
        <taxon>Bacillati</taxon>
        <taxon>Actinomycetota</taxon>
        <taxon>Actinomycetes</taxon>
        <taxon>Pseudonocardiales</taxon>
        <taxon>Pseudonocardiaceae</taxon>
        <taxon>Actinoalloteichus</taxon>
    </lineage>
</organism>
<evidence type="ECO:0000313" key="2">
    <source>
        <dbReference type="Proteomes" id="UP000185511"/>
    </source>
</evidence>
<name>A0AAC9LBK3_9PSEU</name>
<dbReference type="RefSeq" id="WP_075740780.1">
    <property type="nucleotide sequence ID" value="NZ_CP016076.1"/>
</dbReference>
<reference evidence="2" key="1">
    <citation type="submission" date="2016-06" db="EMBL/GenBank/DDBJ databases">
        <title>Complete genome sequence of Actinoalloteichus fjordicus DSM 46855 (=ADI127-17), type strain of the new species Actinoalloteichus fjordicus.</title>
        <authorList>
            <person name="Ruckert C."/>
            <person name="Nouioui I."/>
            <person name="Willmese J."/>
            <person name="van Wezel G."/>
            <person name="Klenk H.-P."/>
            <person name="Kalinowski J."/>
            <person name="Zotchev S.B."/>
        </authorList>
    </citation>
    <scope>NUCLEOTIDE SEQUENCE [LARGE SCALE GENOMIC DNA]</scope>
    <source>
        <strain evidence="2">ADI127-7</strain>
    </source>
</reference>
<proteinExistence type="predicted"/>
<dbReference type="InterPro" id="IPR045428">
    <property type="entry name" value="EACC1"/>
</dbReference>
<protein>
    <submittedName>
        <fullName evidence="1">Uncharacterized protein</fullName>
    </submittedName>
</protein>
<keyword evidence="2" id="KW-1185">Reference proteome</keyword>
<dbReference type="KEGG" id="acad:UA74_14350"/>
<dbReference type="EMBL" id="CP016076">
    <property type="protein sequence ID" value="APU14928.1"/>
    <property type="molecule type" value="Genomic_DNA"/>
</dbReference>
<accession>A0AAC9LBK3</accession>
<gene>
    <name evidence="1" type="ORF">UA74_14350</name>
</gene>
<dbReference type="Pfam" id="PF19953">
    <property type="entry name" value="EACC1"/>
    <property type="match status" value="1"/>
</dbReference>
<dbReference type="AlphaFoldDB" id="A0AAC9LBK3"/>
<dbReference type="Proteomes" id="UP000185511">
    <property type="component" value="Chromosome"/>
</dbReference>